<dbReference type="Proteomes" id="UP000321456">
    <property type="component" value="Unassembled WGS sequence"/>
</dbReference>
<dbReference type="Pfam" id="PF00515">
    <property type="entry name" value="TPR_1"/>
    <property type="match status" value="1"/>
</dbReference>
<dbReference type="InterPro" id="IPR003646">
    <property type="entry name" value="SH3-like_bac-type"/>
</dbReference>
<organism evidence="5 6">
    <name type="scientific">Flagellimonas hymeniacidonis</name>
    <dbReference type="NCBI Taxonomy" id="2603628"/>
    <lineage>
        <taxon>Bacteria</taxon>
        <taxon>Pseudomonadati</taxon>
        <taxon>Bacteroidota</taxon>
        <taxon>Flavobacteriia</taxon>
        <taxon>Flavobacteriales</taxon>
        <taxon>Flavobacteriaceae</taxon>
        <taxon>Flagellimonas</taxon>
    </lineage>
</organism>
<evidence type="ECO:0000313" key="6">
    <source>
        <dbReference type="Proteomes" id="UP000321456"/>
    </source>
</evidence>
<feature type="domain" description="SH3b" evidence="4">
    <location>
        <begin position="190"/>
        <end position="253"/>
    </location>
</feature>
<protein>
    <submittedName>
        <fullName evidence="5">SH3 domain-containing protein</fullName>
    </submittedName>
</protein>
<dbReference type="Gene3D" id="1.25.40.10">
    <property type="entry name" value="Tetratricopeptide repeat domain"/>
    <property type="match status" value="1"/>
</dbReference>
<keyword evidence="2" id="KW-0472">Membrane</keyword>
<dbReference type="EMBL" id="VRUR01000001">
    <property type="protein sequence ID" value="TXN37883.1"/>
    <property type="molecule type" value="Genomic_DNA"/>
</dbReference>
<evidence type="ECO:0000256" key="1">
    <source>
        <dbReference type="PROSITE-ProRule" id="PRU00339"/>
    </source>
</evidence>
<accession>A0A5C8V952</accession>
<feature type="repeat" description="TPR" evidence="1">
    <location>
        <begin position="57"/>
        <end position="90"/>
    </location>
</feature>
<evidence type="ECO:0000259" key="4">
    <source>
        <dbReference type="PROSITE" id="PS51781"/>
    </source>
</evidence>
<keyword evidence="3" id="KW-0732">Signal</keyword>
<dbReference type="AlphaFoldDB" id="A0A5C8V952"/>
<feature type="signal peptide" evidence="3">
    <location>
        <begin position="1"/>
        <end position="20"/>
    </location>
</feature>
<keyword evidence="1" id="KW-0802">TPR repeat</keyword>
<feature type="transmembrane region" description="Helical" evidence="2">
    <location>
        <begin position="160"/>
        <end position="182"/>
    </location>
</feature>
<keyword evidence="2" id="KW-0812">Transmembrane</keyword>
<feature type="transmembrane region" description="Helical" evidence="2">
    <location>
        <begin position="132"/>
        <end position="153"/>
    </location>
</feature>
<proteinExistence type="predicted"/>
<reference evidence="5 6" key="1">
    <citation type="submission" date="2019-08" db="EMBL/GenBank/DDBJ databases">
        <title>Professor.</title>
        <authorList>
            <person name="Park J.S."/>
        </authorList>
    </citation>
    <scope>NUCLEOTIDE SEQUENCE [LARGE SCALE GENOMIC DNA]</scope>
    <source>
        <strain evidence="5 6">176CP5-101</strain>
    </source>
</reference>
<dbReference type="PROSITE" id="PS50005">
    <property type="entry name" value="TPR"/>
    <property type="match status" value="1"/>
</dbReference>
<gene>
    <name evidence="5" type="ORF">FVB32_06215</name>
</gene>
<keyword evidence="2" id="KW-1133">Transmembrane helix</keyword>
<keyword evidence="6" id="KW-1185">Reference proteome</keyword>
<dbReference type="SMART" id="SM00028">
    <property type="entry name" value="TPR"/>
    <property type="match status" value="2"/>
</dbReference>
<dbReference type="SMART" id="SM00287">
    <property type="entry name" value="SH3b"/>
    <property type="match status" value="1"/>
</dbReference>
<name>A0A5C8V952_9FLAO</name>
<evidence type="ECO:0000313" key="5">
    <source>
        <dbReference type="EMBL" id="TXN37883.1"/>
    </source>
</evidence>
<dbReference type="PROSITE" id="PS51781">
    <property type="entry name" value="SH3B"/>
    <property type="match status" value="1"/>
</dbReference>
<sequence>MKMRYVAAFIVCILCFNLGASQNNSLFTEATEKYNKGEYTKAIENYEQIIKNGEHSAELYFNLGNCHYKLNAIGPSIFYYEKALLLKPNDSEILNNLGYAQNMRLDAVEKMPRTELAQLYNNFVNLLSFDQWAYLAVTLVMLFVLAYLSYFFLRFATQKRIAFIASISSLILGVLCILIAYLQYREFKMDNPAIIFSKEVKITSEPNNNSEVVFTLHEGTKVNVLEELNDWKKIKLSDGQTGWLTDQNLRLLKDF</sequence>
<evidence type="ECO:0000256" key="3">
    <source>
        <dbReference type="SAM" id="SignalP"/>
    </source>
</evidence>
<evidence type="ECO:0000256" key="2">
    <source>
        <dbReference type="SAM" id="Phobius"/>
    </source>
</evidence>
<feature type="chain" id="PRO_5023014977" evidence="3">
    <location>
        <begin position="21"/>
        <end position="255"/>
    </location>
</feature>
<dbReference type="InterPro" id="IPR019734">
    <property type="entry name" value="TPR_rpt"/>
</dbReference>
<dbReference type="Pfam" id="PF08239">
    <property type="entry name" value="SH3_3"/>
    <property type="match status" value="1"/>
</dbReference>
<comment type="caution">
    <text evidence="5">The sequence shown here is derived from an EMBL/GenBank/DDBJ whole genome shotgun (WGS) entry which is preliminary data.</text>
</comment>
<dbReference type="InterPro" id="IPR011990">
    <property type="entry name" value="TPR-like_helical_dom_sf"/>
</dbReference>
<dbReference type="Gene3D" id="2.30.30.40">
    <property type="entry name" value="SH3 Domains"/>
    <property type="match status" value="1"/>
</dbReference>
<dbReference type="SUPFAM" id="SSF48452">
    <property type="entry name" value="TPR-like"/>
    <property type="match status" value="1"/>
</dbReference>